<dbReference type="SUPFAM" id="SSF81383">
    <property type="entry name" value="F-box domain"/>
    <property type="match status" value="1"/>
</dbReference>
<dbReference type="AlphaFoldDB" id="A0A0C9LQB1"/>
<dbReference type="OrthoDB" id="2275011at2759"/>
<dbReference type="Gene3D" id="3.80.10.10">
    <property type="entry name" value="Ribonuclease Inhibitor"/>
    <property type="match status" value="1"/>
</dbReference>
<dbReference type="InterPro" id="IPR036047">
    <property type="entry name" value="F-box-like_dom_sf"/>
</dbReference>
<dbReference type="InterPro" id="IPR032675">
    <property type="entry name" value="LRR_dom_sf"/>
</dbReference>
<keyword evidence="2" id="KW-1185">Reference proteome</keyword>
<dbReference type="PANTHER" id="PTHR38926:SF72">
    <property type="entry name" value="IM:7136021-RELATED"/>
    <property type="match status" value="1"/>
</dbReference>
<dbReference type="EMBL" id="DF836295">
    <property type="protein sequence ID" value="GAN01370.1"/>
    <property type="molecule type" value="Genomic_DNA"/>
</dbReference>
<sequence length="328" mass="37679">MTTIDALPTEILVLVDRFLSSVNDRITCVEVCSQWSVLFQRSLFHYVQINNRRQFTHFYLQLQRHGHLVKVVDIQQPFDLTSIVEDRELLTLCRLCPNLHTLHFNAWDKLFVCPQQVQQLTYALGLLNLTNISILNPTSEIGTRILHSQHSLTELSLSIVSHCNFSWLIGHTRIESLTLYIGHDSGYQLTPPQLEAIHKACPKLRCLCIFGGSSRTDNHRLEYTTDISPAYNLKSLKLIHLIHPRQDSIMGWVRYICCKYPNLETLEIENGHMDSDMLTKTTVRWETVVECCPNLNRISLQIEKAENLFTQSSRATDKSASQTSDDAD</sequence>
<evidence type="ECO:0008006" key="3">
    <source>
        <dbReference type="Google" id="ProtNLM"/>
    </source>
</evidence>
<gene>
    <name evidence="1" type="ORF">MAM1_0006d00803</name>
</gene>
<accession>A0A0C9LQB1</accession>
<organism evidence="1">
    <name type="scientific">Mucor ambiguus</name>
    <dbReference type="NCBI Taxonomy" id="91626"/>
    <lineage>
        <taxon>Eukaryota</taxon>
        <taxon>Fungi</taxon>
        <taxon>Fungi incertae sedis</taxon>
        <taxon>Mucoromycota</taxon>
        <taxon>Mucoromycotina</taxon>
        <taxon>Mucoromycetes</taxon>
        <taxon>Mucorales</taxon>
        <taxon>Mucorineae</taxon>
        <taxon>Mucoraceae</taxon>
        <taxon>Mucor</taxon>
    </lineage>
</organism>
<evidence type="ECO:0000313" key="2">
    <source>
        <dbReference type="Proteomes" id="UP000053815"/>
    </source>
</evidence>
<evidence type="ECO:0000313" key="1">
    <source>
        <dbReference type="EMBL" id="GAN01370.1"/>
    </source>
</evidence>
<dbReference type="PANTHER" id="PTHR38926">
    <property type="entry name" value="F-BOX DOMAIN CONTAINING PROTEIN, EXPRESSED"/>
    <property type="match status" value="1"/>
</dbReference>
<dbReference type="Proteomes" id="UP000053815">
    <property type="component" value="Unassembled WGS sequence"/>
</dbReference>
<name>A0A0C9LQB1_9FUNG</name>
<proteinExistence type="predicted"/>
<dbReference type="SUPFAM" id="SSF52047">
    <property type="entry name" value="RNI-like"/>
    <property type="match status" value="1"/>
</dbReference>
<reference evidence="1" key="1">
    <citation type="submission" date="2014-09" db="EMBL/GenBank/DDBJ databases">
        <title>Draft genome sequence of an oleaginous Mucoromycotina fungus Mucor ambiguus NBRC6742.</title>
        <authorList>
            <person name="Takeda I."/>
            <person name="Yamane N."/>
            <person name="Morita T."/>
            <person name="Tamano K."/>
            <person name="Machida M."/>
            <person name="Baker S."/>
            <person name="Koike H."/>
        </authorList>
    </citation>
    <scope>NUCLEOTIDE SEQUENCE</scope>
    <source>
        <strain evidence="1">NBRC 6742</strain>
    </source>
</reference>
<protein>
    <recommendedName>
        <fullName evidence="3">F-box domain-containing protein</fullName>
    </recommendedName>
</protein>